<proteinExistence type="predicted"/>
<dbReference type="InterPro" id="IPR024775">
    <property type="entry name" value="DinB-like"/>
</dbReference>
<gene>
    <name evidence="2" type="ORF">ABV298_28255</name>
</gene>
<evidence type="ECO:0000313" key="2">
    <source>
        <dbReference type="EMBL" id="XCH24160.1"/>
    </source>
</evidence>
<dbReference type="InterPro" id="IPR034660">
    <property type="entry name" value="DinB/YfiT-like"/>
</dbReference>
<name>A0AAU8FK78_9BACT</name>
<dbReference type="EMBL" id="CP159289">
    <property type="protein sequence ID" value="XCH24160.1"/>
    <property type="molecule type" value="Genomic_DNA"/>
</dbReference>
<sequence length="191" mass="21853">MSTNQTDQPFVETKPSDTMDRRQLLRELDATEHDFYSALASFLPHQVNVVPFEGSWTAGQVAEHILLAESGIPETVLGSTTETDRPVAQYVPVIESIFLDYSARYQSPEFIVPTSGPHDRQQLLEAFKTERAAIRKIAENEDLTLTCTDFEFPQIANLTRWEWLQFVLCHSKRHTRQLQNIFRKVTGRAEG</sequence>
<dbReference type="RefSeq" id="WP_353719483.1">
    <property type="nucleotide sequence ID" value="NZ_CP159289.1"/>
</dbReference>
<organism evidence="2">
    <name type="scientific">Dyadobacter sp. 676</name>
    <dbReference type="NCBI Taxonomy" id="3088362"/>
    <lineage>
        <taxon>Bacteria</taxon>
        <taxon>Pseudomonadati</taxon>
        <taxon>Bacteroidota</taxon>
        <taxon>Cytophagia</taxon>
        <taxon>Cytophagales</taxon>
        <taxon>Spirosomataceae</taxon>
        <taxon>Dyadobacter</taxon>
    </lineage>
</organism>
<evidence type="ECO:0000259" key="1">
    <source>
        <dbReference type="Pfam" id="PF12867"/>
    </source>
</evidence>
<reference evidence="2" key="1">
    <citation type="submission" date="2024-06" db="EMBL/GenBank/DDBJ databases">
        <title>Sequencing and assembly of the genome of Dyadobacter sp. strain 676, a symbiont of Cyamopsis tetragonoloba.</title>
        <authorList>
            <person name="Guro P."/>
            <person name="Sazanova A."/>
            <person name="Kuznetsova I."/>
            <person name="Belimov A."/>
            <person name="Safronova V."/>
        </authorList>
    </citation>
    <scope>NUCLEOTIDE SEQUENCE</scope>
    <source>
        <strain evidence="2">676</strain>
    </source>
</reference>
<dbReference type="Pfam" id="PF12867">
    <property type="entry name" value="DinB_2"/>
    <property type="match status" value="1"/>
</dbReference>
<dbReference type="AlphaFoldDB" id="A0AAU8FK78"/>
<protein>
    <submittedName>
        <fullName evidence="2">DinB family protein</fullName>
    </submittedName>
</protein>
<dbReference type="SUPFAM" id="SSF109854">
    <property type="entry name" value="DinB/YfiT-like putative metalloenzymes"/>
    <property type="match status" value="1"/>
</dbReference>
<feature type="domain" description="DinB-like" evidence="1">
    <location>
        <begin position="27"/>
        <end position="178"/>
    </location>
</feature>
<accession>A0AAU8FK78</accession>
<dbReference type="Gene3D" id="1.20.120.450">
    <property type="entry name" value="dinb family like domain"/>
    <property type="match status" value="1"/>
</dbReference>